<accession>A0ABN7EAH3</accession>
<organism evidence="1 2">
    <name type="scientific">Spirodela intermedia</name>
    <name type="common">Intermediate duckweed</name>
    <dbReference type="NCBI Taxonomy" id="51605"/>
    <lineage>
        <taxon>Eukaryota</taxon>
        <taxon>Viridiplantae</taxon>
        <taxon>Streptophyta</taxon>
        <taxon>Embryophyta</taxon>
        <taxon>Tracheophyta</taxon>
        <taxon>Spermatophyta</taxon>
        <taxon>Magnoliopsida</taxon>
        <taxon>Liliopsida</taxon>
        <taxon>Araceae</taxon>
        <taxon>Lemnoideae</taxon>
        <taxon>Spirodela</taxon>
    </lineage>
</organism>
<dbReference type="PANTHER" id="PTHR11439">
    <property type="entry name" value="GAG-POL-RELATED RETROTRANSPOSON"/>
    <property type="match status" value="1"/>
</dbReference>
<keyword evidence="2" id="KW-1185">Reference proteome</keyword>
<dbReference type="PANTHER" id="PTHR11439:SF463">
    <property type="entry name" value="REVERSE TRANSCRIPTASE TY1_COPIA-TYPE DOMAIN-CONTAINING PROTEIN"/>
    <property type="match status" value="1"/>
</dbReference>
<evidence type="ECO:0000313" key="1">
    <source>
        <dbReference type="EMBL" id="CAA6674853.1"/>
    </source>
</evidence>
<evidence type="ECO:0000313" key="2">
    <source>
        <dbReference type="Proteomes" id="UP001189122"/>
    </source>
</evidence>
<dbReference type="CDD" id="cd09272">
    <property type="entry name" value="RNase_HI_RT_Ty1"/>
    <property type="match status" value="1"/>
</dbReference>
<proteinExistence type="predicted"/>
<evidence type="ECO:0008006" key="3">
    <source>
        <dbReference type="Google" id="ProtNLM"/>
    </source>
</evidence>
<reference evidence="2" key="1">
    <citation type="journal article" date="2020" name="Sci. Rep.">
        <title>Chromosome-scale genome assembly for the duckweed Spirodela intermedia, integrating cytogenetic maps, PacBio and Oxford Nanopore libraries.</title>
        <authorList>
            <person name="Hoang P.T.N."/>
            <person name="Fiebig A."/>
            <person name="Novak P."/>
            <person name="Macas J."/>
            <person name="Cao H.X."/>
            <person name="Stepanenko A."/>
            <person name="Chen G."/>
            <person name="Borisjuk N."/>
            <person name="Scholz U."/>
            <person name="Schubert I."/>
        </authorList>
    </citation>
    <scope>NUCLEOTIDE SEQUENCE [LARGE SCALE GENOMIC DNA]</scope>
</reference>
<name>A0ABN7EAH3_SPIIN</name>
<dbReference type="Proteomes" id="UP001189122">
    <property type="component" value="Unassembled WGS sequence"/>
</dbReference>
<gene>
    <name evidence="1" type="ORF">SI7747_UN021211</name>
</gene>
<comment type="caution">
    <text evidence="1">The sequence shown here is derived from an EMBL/GenBank/DDBJ whole genome shotgun (WGS) entry which is preliminary data.</text>
</comment>
<dbReference type="EMBL" id="CACRZD030000162">
    <property type="protein sequence ID" value="CAA6674853.1"/>
    <property type="molecule type" value="Genomic_DNA"/>
</dbReference>
<protein>
    <recommendedName>
        <fullName evidence="3">Reverse transcriptase Ty1/copia-type domain-containing protein</fullName>
    </recommendedName>
</protein>
<sequence length="143" mass="16731">MIILVVYVDDILVTKSDEGGISTTKAYQQEHFVTRYLETLHYFLMIEDRKSATDFYMYVGNNLVTLGFRKQNVISCSSVEAEYYYITETIHEMVWLRSLLESLGVTLQTLMFMYCNNQAAIFIATNPTFHEQTKHIKIDCHYI</sequence>